<dbReference type="InterPro" id="IPR016195">
    <property type="entry name" value="Pol/histidinol_Pase-like"/>
</dbReference>
<dbReference type="InParanoid" id="A0A5C7EYI1"/>
<protein>
    <recommendedName>
        <fullName evidence="3">DUF3604 domain-containing protein</fullName>
    </recommendedName>
</protein>
<dbReference type="SUPFAM" id="SSF89550">
    <property type="entry name" value="PHP domain-like"/>
    <property type="match status" value="1"/>
</dbReference>
<dbReference type="Gene3D" id="3.20.20.140">
    <property type="entry name" value="Metal-dependent hydrolases"/>
    <property type="match status" value="1"/>
</dbReference>
<name>A0A5C7EYI1_9PROT</name>
<reference evidence="1 2" key="1">
    <citation type="submission" date="2019-08" db="EMBL/GenBank/DDBJ databases">
        <title>Pelomicrobium methylotrophicum gen. nov., sp. nov. a moderately thermophilic, facultatively anaerobic, lithoautotrophic and methylotrophic bacterium isolated from a terrestrial mud volcano.</title>
        <authorList>
            <person name="Slobodkina G.B."/>
            <person name="Merkel A.Y."/>
            <person name="Slobodkin A.I."/>
        </authorList>
    </citation>
    <scope>NUCLEOTIDE SEQUENCE [LARGE SCALE GENOMIC DNA]</scope>
    <source>
        <strain evidence="1 2">SM250</strain>
    </source>
</reference>
<organism evidence="1 2">
    <name type="scientific">Pelomicrobium methylotrophicum</name>
    <dbReference type="NCBI Taxonomy" id="2602750"/>
    <lineage>
        <taxon>Bacteria</taxon>
        <taxon>Pseudomonadati</taxon>
        <taxon>Pseudomonadota</taxon>
        <taxon>Hydrogenophilia</taxon>
        <taxon>Hydrogenophilia incertae sedis</taxon>
        <taxon>Pelomicrobium</taxon>
    </lineage>
</organism>
<dbReference type="AlphaFoldDB" id="A0A5C7EYI1"/>
<comment type="caution">
    <text evidence="1">The sequence shown here is derived from an EMBL/GenBank/DDBJ whole genome shotgun (WGS) entry which is preliminary data.</text>
</comment>
<dbReference type="Proteomes" id="UP000321201">
    <property type="component" value="Unassembled WGS sequence"/>
</dbReference>
<evidence type="ECO:0000313" key="2">
    <source>
        <dbReference type="Proteomes" id="UP000321201"/>
    </source>
</evidence>
<accession>A0A5C7EYI1</accession>
<dbReference type="EMBL" id="VPFL01000007">
    <property type="protein sequence ID" value="TXF12293.1"/>
    <property type="molecule type" value="Genomic_DNA"/>
</dbReference>
<proteinExistence type="predicted"/>
<evidence type="ECO:0008006" key="3">
    <source>
        <dbReference type="Google" id="ProtNLM"/>
    </source>
</evidence>
<evidence type="ECO:0000313" key="1">
    <source>
        <dbReference type="EMBL" id="TXF12293.1"/>
    </source>
</evidence>
<keyword evidence="2" id="KW-1185">Reference proteome</keyword>
<gene>
    <name evidence="1" type="ORF">FR698_06620</name>
</gene>
<dbReference type="OrthoDB" id="543560at2"/>
<sequence length="797" mass="89201">MNNPDLDEKQLRALLGDYTAPIGLYDKTKKMPFLGRVSCNVRELVAGEWTEVILDYEVGACGMADGSWFKATFKFYSDWALFQTVDPKGANYVSAEYQAGPLVPGQSPATVQSLKVRFDQKGHERPFQKAVIVDVVDGYVKAGDHIIIRLGDRRFGGPGTRVQTFVEQGFRFRCYVDPLGSSRFAAVPGDIKFDIVPGLPAQLVMAGSRLVRAGEKFVLRLRVEDQWGNTCWNRKEQCQVRATLDGKEVYDKTVALKEQGWAVAELTDLPTDKPGELAVTARLLNHPFVQEKTFYVTIEEKLAVPRVFYCDLHVHSDDTIGTNSTTYNLTYGRDVSGLDVLAFAHNDFNITTERWNRTVELIEEINQDGRFVAYPGTEWCGSSCAGGDHNVVFLHGKTPEFPFLKDGTHVRSCEWNEDMGAVSTIEPGAWPLEELWAAYAHDPEGHLLIPHVGGRRCIMDWHYPKLERLVEIGSSWGHFGWLYDECIRRGYKIGASMAGDEHRGRCGGGVPGTAVFGTKGGVTGVLAPALTRKAIGQALRARHTWATTGERTVALAWCGQYIQGDEFRHKGPARIEYRFLGENGWDEIAAYDHTGCIWRRDLQQEAGWSERKIRIRWGGARVKDRYRWAAWKGTITITNGVINSVVGRGFEHLEESCWREGATKIGFRTDTYGDADAVEVDVTDLARCRIRIEGTIDGYVKVGNPLDGNPFAHCPAFEWEVTGAELLEHGRLRKELGGTELFLAVERMSDAEMPRDVSGSFEVTPENGPHGHRPVYLFGRQIDDAKVWTSALFITFE</sequence>